<comment type="similarity">
    <text evidence="1">Belongs to the GppA/Ppx family.</text>
</comment>
<dbReference type="PANTHER" id="PTHR30005:SF0">
    <property type="entry name" value="RETROGRADE REGULATION PROTEIN 2"/>
    <property type="match status" value="1"/>
</dbReference>
<dbReference type="Gene3D" id="3.30.420.150">
    <property type="entry name" value="Exopolyphosphatase. Domain 2"/>
    <property type="match status" value="1"/>
</dbReference>
<dbReference type="Gene3D" id="3.30.420.40">
    <property type="match status" value="1"/>
</dbReference>
<evidence type="ECO:0000259" key="2">
    <source>
        <dbReference type="Pfam" id="PF02541"/>
    </source>
</evidence>
<dbReference type="EMBL" id="CP090958">
    <property type="protein sequence ID" value="WGW10979.1"/>
    <property type="molecule type" value="Genomic_DNA"/>
</dbReference>
<proteinExistence type="inferred from homology"/>
<dbReference type="InterPro" id="IPR050273">
    <property type="entry name" value="GppA/Ppx_hydrolase"/>
</dbReference>
<evidence type="ECO:0000313" key="4">
    <source>
        <dbReference type="Proteomes" id="UP001209083"/>
    </source>
</evidence>
<dbReference type="CDD" id="cd24056">
    <property type="entry name" value="ASKHA_NBD_MtPPX1-like"/>
    <property type="match status" value="1"/>
</dbReference>
<evidence type="ECO:0000256" key="1">
    <source>
        <dbReference type="ARBA" id="ARBA00007125"/>
    </source>
</evidence>
<dbReference type="Proteomes" id="UP001209083">
    <property type="component" value="Chromosome"/>
</dbReference>
<accession>A0ABY8QRG9</accession>
<dbReference type="PANTHER" id="PTHR30005">
    <property type="entry name" value="EXOPOLYPHOSPHATASE"/>
    <property type="match status" value="1"/>
</dbReference>
<dbReference type="RefSeq" id="WP_349637760.1">
    <property type="nucleotide sequence ID" value="NZ_CP090958.1"/>
</dbReference>
<sequence length="321" mass="34268">MRLAVLDVGSNTVHLLVVDAHQGARPLPATSHKELLRLAEYLGPDGSISEVGERMLIDFVHEALTIAEDQGAEAVVSFATSAIREAPNGAQVLARVKKQTGVDLTVLSGSDEARLTFLATRRWFGWSAGHIMLFDIGGGSLEIAAGGDETADCAVSVPLGAGRLTNDWFSSDLPTPEEIATVRRHARTTIGKVARDVIRAGRPDRVVGSSKTFRSLARLTGAAPSADGIHVPRYLRHKDLAELTPRLAALTPQERAQLPGVSEARAQQVLAGAIVAEAACAVFDVDEIQICPWALREGVILRKLDKMTEEQSPSPRTVAVA</sequence>
<keyword evidence="4" id="KW-1185">Reference proteome</keyword>
<dbReference type="Pfam" id="PF02541">
    <property type="entry name" value="Ppx-GppA"/>
    <property type="match status" value="1"/>
</dbReference>
<name>A0ABY8QRG9_9MICO</name>
<protein>
    <submittedName>
        <fullName evidence="3">Ppx/GppA phosphatase family protein</fullName>
    </submittedName>
</protein>
<feature type="domain" description="Ppx/GppA phosphatase N-terminal" evidence="2">
    <location>
        <begin position="25"/>
        <end position="306"/>
    </location>
</feature>
<gene>
    <name evidence="3" type="ORF">LWF01_12805</name>
</gene>
<dbReference type="InterPro" id="IPR043129">
    <property type="entry name" value="ATPase_NBD"/>
</dbReference>
<organism evidence="3 4">
    <name type="scientific">Saxibacter everestensis</name>
    <dbReference type="NCBI Taxonomy" id="2909229"/>
    <lineage>
        <taxon>Bacteria</taxon>
        <taxon>Bacillati</taxon>
        <taxon>Actinomycetota</taxon>
        <taxon>Actinomycetes</taxon>
        <taxon>Micrococcales</taxon>
        <taxon>Brevibacteriaceae</taxon>
        <taxon>Saxibacter</taxon>
    </lineage>
</organism>
<dbReference type="SUPFAM" id="SSF53067">
    <property type="entry name" value="Actin-like ATPase domain"/>
    <property type="match status" value="2"/>
</dbReference>
<reference evidence="3 4" key="1">
    <citation type="submission" date="2023-05" db="EMBL/GenBank/DDBJ databases">
        <title>Lithophilousrod everest ZFBP1038 complete genpme.</title>
        <authorList>
            <person name="Tian M."/>
        </authorList>
    </citation>
    <scope>NUCLEOTIDE SEQUENCE [LARGE SCALE GENOMIC DNA]</scope>
    <source>
        <strain evidence="3 4">ZFBP1038</strain>
    </source>
</reference>
<dbReference type="InterPro" id="IPR003695">
    <property type="entry name" value="Ppx_GppA_N"/>
</dbReference>
<evidence type="ECO:0000313" key="3">
    <source>
        <dbReference type="EMBL" id="WGW10979.1"/>
    </source>
</evidence>